<feature type="region of interest" description="Disordered" evidence="7">
    <location>
        <begin position="206"/>
        <end position="229"/>
    </location>
</feature>
<dbReference type="InterPro" id="IPR050913">
    <property type="entry name" value="AP2/ERF_ERF"/>
</dbReference>
<evidence type="ECO:0000313" key="10">
    <source>
        <dbReference type="Proteomes" id="UP000325081"/>
    </source>
</evidence>
<gene>
    <name evidence="9" type="ORF">STAS_02500</name>
</gene>
<dbReference type="Proteomes" id="UP000325081">
    <property type="component" value="Unassembled WGS sequence"/>
</dbReference>
<dbReference type="GO" id="GO:0003700">
    <property type="term" value="F:DNA-binding transcription factor activity"/>
    <property type="evidence" value="ECO:0007669"/>
    <property type="project" value="InterPro"/>
</dbReference>
<dbReference type="Gene3D" id="3.30.730.10">
    <property type="entry name" value="AP2/ERF domain"/>
    <property type="match status" value="1"/>
</dbReference>
<dbReference type="EMBL" id="BKCP01001225">
    <property type="protein sequence ID" value="GER26831.1"/>
    <property type="molecule type" value="Genomic_DNA"/>
</dbReference>
<keyword evidence="10" id="KW-1185">Reference proteome</keyword>
<protein>
    <submittedName>
        <fullName evidence="9">Ethylene-responsive transcription factor CRF2</fullName>
    </submittedName>
</protein>
<keyword evidence="5" id="KW-0804">Transcription</keyword>
<feature type="compositionally biased region" description="Basic residues" evidence="7">
    <location>
        <begin position="94"/>
        <end position="104"/>
    </location>
</feature>
<dbReference type="PRINTS" id="PR00367">
    <property type="entry name" value="ETHRSPELEMNT"/>
</dbReference>
<evidence type="ECO:0000313" key="9">
    <source>
        <dbReference type="EMBL" id="GER26831.1"/>
    </source>
</evidence>
<organism evidence="9 10">
    <name type="scientific">Striga asiatica</name>
    <name type="common">Asiatic witchweed</name>
    <name type="synonym">Buchnera asiatica</name>
    <dbReference type="NCBI Taxonomy" id="4170"/>
    <lineage>
        <taxon>Eukaryota</taxon>
        <taxon>Viridiplantae</taxon>
        <taxon>Streptophyta</taxon>
        <taxon>Embryophyta</taxon>
        <taxon>Tracheophyta</taxon>
        <taxon>Spermatophyta</taxon>
        <taxon>Magnoliopsida</taxon>
        <taxon>eudicotyledons</taxon>
        <taxon>Gunneridae</taxon>
        <taxon>Pentapetalae</taxon>
        <taxon>asterids</taxon>
        <taxon>lamiids</taxon>
        <taxon>Lamiales</taxon>
        <taxon>Orobanchaceae</taxon>
        <taxon>Buchnereae</taxon>
        <taxon>Striga</taxon>
    </lineage>
</organism>
<keyword evidence="3" id="KW-0805">Transcription regulation</keyword>
<dbReference type="InterPro" id="IPR016177">
    <property type="entry name" value="DNA-bd_dom_sf"/>
</dbReference>
<accession>A0A5A7P2Q0</accession>
<dbReference type="CDD" id="cd00018">
    <property type="entry name" value="AP2"/>
    <property type="match status" value="1"/>
</dbReference>
<comment type="caution">
    <text evidence="9">The sequence shown here is derived from an EMBL/GenBank/DDBJ whole genome shotgun (WGS) entry which is preliminary data.</text>
</comment>
<dbReference type="SUPFAM" id="SSF54171">
    <property type="entry name" value="DNA-binding domain"/>
    <property type="match status" value="1"/>
</dbReference>
<feature type="domain" description="AP2/ERF" evidence="8">
    <location>
        <begin position="117"/>
        <end position="174"/>
    </location>
</feature>
<name>A0A5A7P2Q0_STRAF</name>
<dbReference type="InterPro" id="IPR036955">
    <property type="entry name" value="AP2/ERF_dom_sf"/>
</dbReference>
<evidence type="ECO:0000256" key="2">
    <source>
        <dbReference type="ARBA" id="ARBA00022821"/>
    </source>
</evidence>
<evidence type="ECO:0000256" key="4">
    <source>
        <dbReference type="ARBA" id="ARBA00023125"/>
    </source>
</evidence>
<dbReference type="PROSITE" id="PS51032">
    <property type="entry name" value="AP2_ERF"/>
    <property type="match status" value="1"/>
</dbReference>
<dbReference type="GO" id="GO:0005634">
    <property type="term" value="C:nucleus"/>
    <property type="evidence" value="ECO:0007669"/>
    <property type="project" value="UniProtKB-SubCell"/>
</dbReference>
<evidence type="ECO:0000256" key="3">
    <source>
        <dbReference type="ARBA" id="ARBA00023015"/>
    </source>
</evidence>
<evidence type="ECO:0000256" key="7">
    <source>
        <dbReference type="SAM" id="MobiDB-lite"/>
    </source>
</evidence>
<evidence type="ECO:0000256" key="5">
    <source>
        <dbReference type="ARBA" id="ARBA00023163"/>
    </source>
</evidence>
<keyword evidence="6" id="KW-0539">Nucleus</keyword>
<evidence type="ECO:0000256" key="1">
    <source>
        <dbReference type="ARBA" id="ARBA00004123"/>
    </source>
</evidence>
<dbReference type="PANTHER" id="PTHR31194:SF140">
    <property type="entry name" value="ETHYLENE-RESPONSIVE TRANSCRIPTION FACTOR CRF2"/>
    <property type="match status" value="1"/>
</dbReference>
<evidence type="ECO:0000256" key="6">
    <source>
        <dbReference type="ARBA" id="ARBA00023242"/>
    </source>
</evidence>
<dbReference type="FunFam" id="3.30.730.10:FF:000001">
    <property type="entry name" value="Ethylene-responsive transcription factor 2"/>
    <property type="match status" value="1"/>
</dbReference>
<feature type="compositionally biased region" description="Polar residues" evidence="7">
    <location>
        <begin position="220"/>
        <end position="229"/>
    </location>
</feature>
<keyword evidence="4" id="KW-0238">DNA-binding</keyword>
<dbReference type="Pfam" id="PF00847">
    <property type="entry name" value="AP2"/>
    <property type="match status" value="1"/>
</dbReference>
<proteinExistence type="predicted"/>
<keyword evidence="2" id="KW-0611">Plant defense</keyword>
<reference evidence="10" key="1">
    <citation type="journal article" date="2019" name="Curr. Biol.">
        <title>Genome Sequence of Striga asiatica Provides Insight into the Evolution of Plant Parasitism.</title>
        <authorList>
            <person name="Yoshida S."/>
            <person name="Kim S."/>
            <person name="Wafula E.K."/>
            <person name="Tanskanen J."/>
            <person name="Kim Y.M."/>
            <person name="Honaas L."/>
            <person name="Yang Z."/>
            <person name="Spallek T."/>
            <person name="Conn C.E."/>
            <person name="Ichihashi Y."/>
            <person name="Cheong K."/>
            <person name="Cui S."/>
            <person name="Der J.P."/>
            <person name="Gundlach H."/>
            <person name="Jiao Y."/>
            <person name="Hori C."/>
            <person name="Ishida J.K."/>
            <person name="Kasahara H."/>
            <person name="Kiba T."/>
            <person name="Kim M.S."/>
            <person name="Koo N."/>
            <person name="Laohavisit A."/>
            <person name="Lee Y.H."/>
            <person name="Lumba S."/>
            <person name="McCourt P."/>
            <person name="Mortimer J.C."/>
            <person name="Mutuku J.M."/>
            <person name="Nomura T."/>
            <person name="Sasaki-Sekimoto Y."/>
            <person name="Seto Y."/>
            <person name="Wang Y."/>
            <person name="Wakatake T."/>
            <person name="Sakakibara H."/>
            <person name="Demura T."/>
            <person name="Yamaguchi S."/>
            <person name="Yoneyama K."/>
            <person name="Manabe R.I."/>
            <person name="Nelson D.C."/>
            <person name="Schulman A.H."/>
            <person name="Timko M.P."/>
            <person name="dePamphilis C.W."/>
            <person name="Choi D."/>
            <person name="Shirasu K."/>
        </authorList>
    </citation>
    <scope>NUCLEOTIDE SEQUENCE [LARGE SCALE GENOMIC DNA]</scope>
    <source>
        <strain evidence="10">cv. UVA1</strain>
    </source>
</reference>
<dbReference type="GO" id="GO:0003677">
    <property type="term" value="F:DNA binding"/>
    <property type="evidence" value="ECO:0007669"/>
    <property type="project" value="UniProtKB-KW"/>
</dbReference>
<comment type="subcellular location">
    <subcellularLocation>
        <location evidence="1">Nucleus</location>
    </subcellularLocation>
</comment>
<dbReference type="SMART" id="SM00380">
    <property type="entry name" value="AP2"/>
    <property type="match status" value="1"/>
</dbReference>
<dbReference type="OrthoDB" id="777519at2759"/>
<dbReference type="PANTHER" id="PTHR31194">
    <property type="entry name" value="SHN SHINE , DNA BINDING / TRANSCRIPTION FACTOR"/>
    <property type="match status" value="1"/>
</dbReference>
<dbReference type="AlphaFoldDB" id="A0A5A7P2Q0"/>
<dbReference type="InterPro" id="IPR001471">
    <property type="entry name" value="AP2/ERF_dom"/>
</dbReference>
<evidence type="ECO:0000259" key="8">
    <source>
        <dbReference type="PROSITE" id="PS51032"/>
    </source>
</evidence>
<dbReference type="GO" id="GO:0006952">
    <property type="term" value="P:defense response"/>
    <property type="evidence" value="ECO:0007669"/>
    <property type="project" value="UniProtKB-KW"/>
</dbReference>
<feature type="region of interest" description="Disordered" evidence="7">
    <location>
        <begin position="83"/>
        <end position="109"/>
    </location>
</feature>
<sequence length="324" mass="35658">MEEKTKLPVKRVKYTEHLSRTTAVARPNSISMGEKPSPCETSVRTVRISVTDADATDSSGDEELGGVGRRRVRRFVHEVRIRPSGGGEYGGPTCRRRGASRRRAPRDMPAPAVEARKYIGVRRRPWGKWAAEIRDPKRRVRLWLGTYETAEEAAMMYDHAAVQLRGPDALTNFSAPPQPEKDNIRCVYNTDDPTSPKSVLRFVSMPQSQPVPVPEADSGPTLSSAQDDAVSNNENLEGFAIFPLGEDLFGDLENPMSVPDLLGKTDQAGDCLGPSDWDCWDSMISGSNFDPDFGVGSSMWQAEDCFQDFADVFGSDPLVALSGF</sequence>